<dbReference type="AlphaFoldDB" id="A0A979FQN3"/>
<dbReference type="RefSeq" id="XP_047738475.1">
    <property type="nucleotide sequence ID" value="XM_047882519.1"/>
</dbReference>
<reference evidence="3" key="1">
    <citation type="submission" date="2025-08" db="UniProtKB">
        <authorList>
            <consortium name="RefSeq"/>
        </authorList>
    </citation>
    <scope>IDENTIFICATION</scope>
    <source>
        <tissue evidence="3">Whole organism</tissue>
    </source>
</reference>
<dbReference type="KEGG" id="hazt:125178537"/>
<feature type="compositionally biased region" description="Polar residues" evidence="1">
    <location>
        <begin position="221"/>
        <end position="233"/>
    </location>
</feature>
<feature type="region of interest" description="Disordered" evidence="1">
    <location>
        <begin position="376"/>
        <end position="418"/>
    </location>
</feature>
<proteinExistence type="predicted"/>
<feature type="compositionally biased region" description="Low complexity" evidence="1">
    <location>
        <begin position="234"/>
        <end position="252"/>
    </location>
</feature>
<dbReference type="Proteomes" id="UP000694843">
    <property type="component" value="Unplaced"/>
</dbReference>
<evidence type="ECO:0000256" key="1">
    <source>
        <dbReference type="SAM" id="MobiDB-lite"/>
    </source>
</evidence>
<name>A0A979FQN3_HYAAZ</name>
<feature type="compositionally biased region" description="Basic residues" evidence="1">
    <location>
        <begin position="205"/>
        <end position="219"/>
    </location>
</feature>
<dbReference type="GeneID" id="125178537"/>
<feature type="region of interest" description="Disordered" evidence="1">
    <location>
        <begin position="127"/>
        <end position="254"/>
    </location>
</feature>
<sequence>MVNYAEVTDQPRFTLRKNRKLVVSVTKDMPDQSPVLNSEMALVMGHTYDTQNTFYTVGTMDGRIDRVTSHIWQKVYSRESYRTPFERSHIVGANLVPGANIPAHDDTDVIIMKDIEAARAARRAKLALARKGRSRPSDALSEEDESEEEDEEDEPDAAAQAAQSELDLPIDLPTDEEEEDPDDPNASSNCSLLAPPPATVGKGKSGGKHKTKKSMKKKTAPTGTSTDPARTSEPSPVVAPATPSVAPATPSVKGSHLRKWLLTFPSVKGSNISVAPATPSVEGSNISVAPATPSVEGSNISVAPATPSVEGSNNISVAPATPSVEGSNISVAPATPSVEGSNISLAPATPSVDGSGSNISLAPATPSVEGSIISLAPATPSVDGSGSMMSVDSASSSDHGRDGNESVLEPVSTPATREATQKELHVAKKLYNTNSRILSRLVSTHKEIYMKGFNATTVPLIFPFLMAPFNSDVEFIVVLVKALQASGAIRVK</sequence>
<feature type="region of interest" description="Disordered" evidence="1">
    <location>
        <begin position="304"/>
        <end position="363"/>
    </location>
</feature>
<evidence type="ECO:0000313" key="3">
    <source>
        <dbReference type="RefSeq" id="XP_047738475.1"/>
    </source>
</evidence>
<feature type="compositionally biased region" description="Low complexity" evidence="1">
    <location>
        <begin position="157"/>
        <end position="172"/>
    </location>
</feature>
<feature type="compositionally biased region" description="Acidic residues" evidence="1">
    <location>
        <begin position="140"/>
        <end position="156"/>
    </location>
</feature>
<gene>
    <name evidence="3" type="primary">LOC125178537</name>
</gene>
<accession>A0A979FQN3</accession>
<dbReference type="OrthoDB" id="6778565at2759"/>
<feature type="compositionally biased region" description="Acidic residues" evidence="1">
    <location>
        <begin position="173"/>
        <end position="183"/>
    </location>
</feature>
<protein>
    <submittedName>
        <fullName evidence="3">Protein wings apart-like</fullName>
    </submittedName>
</protein>
<feature type="compositionally biased region" description="Low complexity" evidence="1">
    <location>
        <begin position="381"/>
        <end position="397"/>
    </location>
</feature>
<organism evidence="2 3">
    <name type="scientific">Hyalella azteca</name>
    <name type="common">Amphipod</name>
    <dbReference type="NCBI Taxonomy" id="294128"/>
    <lineage>
        <taxon>Eukaryota</taxon>
        <taxon>Metazoa</taxon>
        <taxon>Ecdysozoa</taxon>
        <taxon>Arthropoda</taxon>
        <taxon>Crustacea</taxon>
        <taxon>Multicrustacea</taxon>
        <taxon>Malacostraca</taxon>
        <taxon>Eumalacostraca</taxon>
        <taxon>Peracarida</taxon>
        <taxon>Amphipoda</taxon>
        <taxon>Senticaudata</taxon>
        <taxon>Talitrida</taxon>
        <taxon>Talitroidea</taxon>
        <taxon>Hyalellidae</taxon>
        <taxon>Hyalella</taxon>
    </lineage>
</organism>
<evidence type="ECO:0000313" key="2">
    <source>
        <dbReference type="Proteomes" id="UP000694843"/>
    </source>
</evidence>
<keyword evidence="2" id="KW-1185">Reference proteome</keyword>